<evidence type="ECO:0000313" key="1">
    <source>
        <dbReference type="EMBL" id="VEN57186.1"/>
    </source>
</evidence>
<keyword evidence="2" id="KW-1185">Reference proteome</keyword>
<organism evidence="1 2">
    <name type="scientific">Callosobruchus maculatus</name>
    <name type="common">Southern cowpea weevil</name>
    <name type="synonym">Pulse bruchid</name>
    <dbReference type="NCBI Taxonomy" id="64391"/>
    <lineage>
        <taxon>Eukaryota</taxon>
        <taxon>Metazoa</taxon>
        <taxon>Ecdysozoa</taxon>
        <taxon>Arthropoda</taxon>
        <taxon>Hexapoda</taxon>
        <taxon>Insecta</taxon>
        <taxon>Pterygota</taxon>
        <taxon>Neoptera</taxon>
        <taxon>Endopterygota</taxon>
        <taxon>Coleoptera</taxon>
        <taxon>Polyphaga</taxon>
        <taxon>Cucujiformia</taxon>
        <taxon>Chrysomeloidea</taxon>
        <taxon>Chrysomelidae</taxon>
        <taxon>Bruchinae</taxon>
        <taxon>Bruchini</taxon>
        <taxon>Callosobruchus</taxon>
    </lineage>
</organism>
<dbReference type="EMBL" id="CAACVG010011001">
    <property type="protein sequence ID" value="VEN57186.1"/>
    <property type="molecule type" value="Genomic_DNA"/>
</dbReference>
<dbReference type="Proteomes" id="UP000410492">
    <property type="component" value="Unassembled WGS sequence"/>
</dbReference>
<dbReference type="AlphaFoldDB" id="A0A653DBF8"/>
<sequence length="19" mass="2288">MGRSFTYLVNDLFRIHKCS</sequence>
<dbReference type="OrthoDB" id="10034606at2759"/>
<accession>A0A653DBF8</accession>
<evidence type="ECO:0000313" key="2">
    <source>
        <dbReference type="Proteomes" id="UP000410492"/>
    </source>
</evidence>
<reference evidence="1 2" key="1">
    <citation type="submission" date="2019-01" db="EMBL/GenBank/DDBJ databases">
        <authorList>
            <person name="Sayadi A."/>
        </authorList>
    </citation>
    <scope>NUCLEOTIDE SEQUENCE [LARGE SCALE GENOMIC DNA]</scope>
</reference>
<gene>
    <name evidence="1" type="ORF">CALMAC_LOCUS15861</name>
</gene>
<name>A0A653DBF8_CALMS</name>
<proteinExistence type="predicted"/>
<protein>
    <submittedName>
        <fullName evidence="1">Uncharacterized protein</fullName>
    </submittedName>
</protein>